<dbReference type="Pfam" id="PF00012">
    <property type="entry name" value="HSP70"/>
    <property type="match status" value="1"/>
</dbReference>
<keyword evidence="4" id="KW-0812">Transmembrane</keyword>
<keyword evidence="6" id="KW-1185">Reference proteome</keyword>
<feature type="transmembrane region" description="Helical" evidence="4">
    <location>
        <begin position="357"/>
        <end position="379"/>
    </location>
</feature>
<keyword evidence="4" id="KW-1133">Transmembrane helix</keyword>
<evidence type="ECO:0000313" key="6">
    <source>
        <dbReference type="Proteomes" id="UP000198327"/>
    </source>
</evidence>
<dbReference type="PANTHER" id="PTHR42749:SF1">
    <property type="entry name" value="CELL SHAPE-DETERMINING PROTEIN MREB"/>
    <property type="match status" value="1"/>
</dbReference>
<dbReference type="InterPro" id="IPR043129">
    <property type="entry name" value="ATPase_NBD"/>
</dbReference>
<sequence length="403" mass="42160">MHTVLAIAIGSNDMTVATYNFEASVDVSVVDSSVVGASVHIGDDARVLSPAGRVGDPVPIFLPDGRSATGAQLVADTIAELAGRRKYDAVVVVHPVTWTRYAVSALENELSRRSVVAAVVNRPSVADRWLRGIGTVPSKGQAIVVEVGEDDTVVSCCRAENGRTVVVTEPGSDPFGAVSVDRTVLAHIVGQLRKADPSIDPADPSNWNDLHELAQRVSAARHRLDTTPVVDVDTHLHGVHRTMRIVRSEFEELIVADVVRMASRVAGTVAQFSEPVQKVVVHGAAASIPMVAEAISVRTRAAVVVATTPDATVIKGAILWASGLVSPIASNMPTIPIRPTSIADGRTRRSIWTKSRVWMASGAAAVLLGVGGFVAAHAVTAPEPVGPAPVPTMHTVGANTPGP</sequence>
<dbReference type="SUPFAM" id="SSF53067">
    <property type="entry name" value="Actin-like ATPase domain"/>
    <property type="match status" value="1"/>
</dbReference>
<evidence type="ECO:0000256" key="3">
    <source>
        <dbReference type="ARBA" id="ARBA00023186"/>
    </source>
</evidence>
<proteinExistence type="predicted"/>
<keyword evidence="3" id="KW-0143">Chaperone</keyword>
<dbReference type="OrthoDB" id="5173286at2"/>
<dbReference type="EMBL" id="FZOW01000013">
    <property type="protein sequence ID" value="SNT31321.1"/>
    <property type="molecule type" value="Genomic_DNA"/>
</dbReference>
<dbReference type="Gene3D" id="3.90.640.10">
    <property type="entry name" value="Actin, Chain A, domain 4"/>
    <property type="match status" value="1"/>
</dbReference>
<keyword evidence="2" id="KW-0067">ATP-binding</keyword>
<evidence type="ECO:0000313" key="5">
    <source>
        <dbReference type="EMBL" id="SNT31321.1"/>
    </source>
</evidence>
<reference evidence="6" key="1">
    <citation type="submission" date="2017-06" db="EMBL/GenBank/DDBJ databases">
        <authorList>
            <person name="Varghese N."/>
            <person name="Submissions S."/>
        </authorList>
    </citation>
    <scope>NUCLEOTIDE SEQUENCE [LARGE SCALE GENOMIC DNA]</scope>
    <source>
        <strain evidence="6">JCM 23211</strain>
    </source>
</reference>
<keyword evidence="4" id="KW-0472">Membrane</keyword>
<name>A0A239LLH4_9NOCA</name>
<dbReference type="PANTHER" id="PTHR42749">
    <property type="entry name" value="CELL SHAPE-DETERMINING PROTEIN MREB"/>
    <property type="match status" value="1"/>
</dbReference>
<gene>
    <name evidence="5" type="ORF">SAMN05421642_113148</name>
</gene>
<dbReference type="GO" id="GO:0140662">
    <property type="term" value="F:ATP-dependent protein folding chaperone"/>
    <property type="evidence" value="ECO:0007669"/>
    <property type="project" value="InterPro"/>
</dbReference>
<organism evidence="5 6">
    <name type="scientific">Rhodococcoides kyotonense</name>
    <dbReference type="NCBI Taxonomy" id="398843"/>
    <lineage>
        <taxon>Bacteria</taxon>
        <taxon>Bacillati</taxon>
        <taxon>Actinomycetota</taxon>
        <taxon>Actinomycetes</taxon>
        <taxon>Mycobacteriales</taxon>
        <taxon>Nocardiaceae</taxon>
        <taxon>Rhodococcoides</taxon>
    </lineage>
</organism>
<dbReference type="RefSeq" id="WP_089249855.1">
    <property type="nucleotide sequence ID" value="NZ_FZOW01000013.1"/>
</dbReference>
<dbReference type="InterPro" id="IPR013126">
    <property type="entry name" value="Hsp_70_fam"/>
</dbReference>
<evidence type="ECO:0000256" key="2">
    <source>
        <dbReference type="ARBA" id="ARBA00022840"/>
    </source>
</evidence>
<dbReference type="Proteomes" id="UP000198327">
    <property type="component" value="Unassembled WGS sequence"/>
</dbReference>
<protein>
    <submittedName>
        <fullName evidence="5">Hsp70 protein</fullName>
    </submittedName>
</protein>
<dbReference type="GO" id="GO:0005524">
    <property type="term" value="F:ATP binding"/>
    <property type="evidence" value="ECO:0007669"/>
    <property type="project" value="UniProtKB-KW"/>
</dbReference>
<evidence type="ECO:0000256" key="4">
    <source>
        <dbReference type="SAM" id="Phobius"/>
    </source>
</evidence>
<keyword evidence="1" id="KW-0547">Nucleotide-binding</keyword>
<accession>A0A239LLH4</accession>
<dbReference type="AlphaFoldDB" id="A0A239LLH4"/>
<dbReference type="Gene3D" id="3.30.420.40">
    <property type="match status" value="2"/>
</dbReference>
<evidence type="ECO:0000256" key="1">
    <source>
        <dbReference type="ARBA" id="ARBA00022741"/>
    </source>
</evidence>